<protein>
    <recommendedName>
        <fullName evidence="3">DUF1844 domain-containing protein</fullName>
    </recommendedName>
</protein>
<evidence type="ECO:0000313" key="2">
    <source>
        <dbReference type="Proteomes" id="UP001196870"/>
    </source>
</evidence>
<accession>A0ABS5EZJ9</accession>
<reference evidence="2" key="1">
    <citation type="journal article" date="2021" name="Syst. Appl. Microbiol.">
        <title>Roseomonas hellenica sp. nov., isolated from roots of wild-growing Alkanna tinctoria.</title>
        <authorList>
            <person name="Rat A."/>
            <person name="Naranjo H.D."/>
            <person name="Lebbe L."/>
            <person name="Cnockaert M."/>
            <person name="Krigas N."/>
            <person name="Grigoriadou K."/>
            <person name="Maloupa E."/>
            <person name="Willems A."/>
        </authorList>
    </citation>
    <scope>NUCLEOTIDE SEQUENCE [LARGE SCALE GENOMIC DNA]</scope>
    <source>
        <strain evidence="2">LMG 31523</strain>
    </source>
</reference>
<name>A0ABS5EZJ9_9PROT</name>
<dbReference type="RefSeq" id="WP_211853401.1">
    <property type="nucleotide sequence ID" value="NZ_JAAGBB010000017.1"/>
</dbReference>
<sequence length="91" mass="9437">MQQVADPETPPRSPGFVGAEDMAEGASAMLSIAEALVTAGNRVDLAGFEEEVARLCAGILALPKSEGQALAPVLTALRDQVERLQNALPPP</sequence>
<proteinExistence type="predicted"/>
<keyword evidence="2" id="KW-1185">Reference proteome</keyword>
<evidence type="ECO:0000313" key="1">
    <source>
        <dbReference type="EMBL" id="MBR0665732.1"/>
    </source>
</evidence>
<organism evidence="1 2">
    <name type="scientific">Plastoroseomonas hellenica</name>
    <dbReference type="NCBI Taxonomy" id="2687306"/>
    <lineage>
        <taxon>Bacteria</taxon>
        <taxon>Pseudomonadati</taxon>
        <taxon>Pseudomonadota</taxon>
        <taxon>Alphaproteobacteria</taxon>
        <taxon>Acetobacterales</taxon>
        <taxon>Acetobacteraceae</taxon>
        <taxon>Plastoroseomonas</taxon>
    </lineage>
</organism>
<dbReference type="Proteomes" id="UP001196870">
    <property type="component" value="Unassembled WGS sequence"/>
</dbReference>
<gene>
    <name evidence="1" type="ORF">GXW71_15345</name>
</gene>
<comment type="caution">
    <text evidence="1">The sequence shown here is derived from an EMBL/GenBank/DDBJ whole genome shotgun (WGS) entry which is preliminary data.</text>
</comment>
<evidence type="ECO:0008006" key="3">
    <source>
        <dbReference type="Google" id="ProtNLM"/>
    </source>
</evidence>
<dbReference type="EMBL" id="JAAGBB010000017">
    <property type="protein sequence ID" value="MBR0665732.1"/>
    <property type="molecule type" value="Genomic_DNA"/>
</dbReference>